<dbReference type="InterPro" id="IPR046468">
    <property type="entry name" value="Spt20-like_SEP"/>
</dbReference>
<evidence type="ECO:0000259" key="2">
    <source>
        <dbReference type="Pfam" id="PF12090"/>
    </source>
</evidence>
<organism evidence="3">
    <name type="scientific">Percolomonas cosmopolitus</name>
    <dbReference type="NCBI Taxonomy" id="63605"/>
    <lineage>
        <taxon>Eukaryota</taxon>
        <taxon>Discoba</taxon>
        <taxon>Heterolobosea</taxon>
        <taxon>Tetramitia</taxon>
        <taxon>Eutetramitia</taxon>
        <taxon>Percolomonadidae</taxon>
        <taxon>Percolomonas</taxon>
    </lineage>
</organism>
<feature type="region of interest" description="Disordered" evidence="1">
    <location>
        <begin position="658"/>
        <end position="704"/>
    </location>
</feature>
<reference evidence="3" key="1">
    <citation type="submission" date="2021-01" db="EMBL/GenBank/DDBJ databases">
        <authorList>
            <person name="Corre E."/>
            <person name="Pelletier E."/>
            <person name="Niang G."/>
            <person name="Scheremetjew M."/>
            <person name="Finn R."/>
            <person name="Kale V."/>
            <person name="Holt S."/>
            <person name="Cochrane G."/>
            <person name="Meng A."/>
            <person name="Brown T."/>
            <person name="Cohen L."/>
        </authorList>
    </citation>
    <scope>NUCLEOTIDE SEQUENCE</scope>
    <source>
        <strain evidence="3">WS</strain>
    </source>
</reference>
<feature type="domain" description="Spt20-like SEP" evidence="2">
    <location>
        <begin position="292"/>
        <end position="451"/>
    </location>
</feature>
<gene>
    <name evidence="3" type="ORF">PCOS0759_LOCUS7246</name>
</gene>
<evidence type="ECO:0000256" key="1">
    <source>
        <dbReference type="SAM" id="MobiDB-lite"/>
    </source>
</evidence>
<dbReference type="Pfam" id="PF12090">
    <property type="entry name" value="Spt20_SEP"/>
    <property type="match status" value="1"/>
</dbReference>
<evidence type="ECO:0000313" key="3">
    <source>
        <dbReference type="EMBL" id="CAD9083992.1"/>
    </source>
</evidence>
<dbReference type="PANTHER" id="PTHR13526">
    <property type="entry name" value="TRANSCRIPTION FACTOR SPT20 HOMOLOG"/>
    <property type="match status" value="1"/>
</dbReference>
<dbReference type="EMBL" id="HBGD01008803">
    <property type="protein sequence ID" value="CAD9083992.1"/>
    <property type="molecule type" value="Transcribed_RNA"/>
</dbReference>
<feature type="compositionally biased region" description="Low complexity" evidence="1">
    <location>
        <begin position="659"/>
        <end position="688"/>
    </location>
</feature>
<accession>A0A7S1PIN2</accession>
<feature type="compositionally biased region" description="Low complexity" evidence="1">
    <location>
        <begin position="228"/>
        <end position="243"/>
    </location>
</feature>
<dbReference type="PANTHER" id="PTHR13526:SF8">
    <property type="entry name" value="TRANSCRIPTION FACTOR SPT20 HOMOLOG"/>
    <property type="match status" value="1"/>
</dbReference>
<name>A0A7S1PIN2_9EUKA</name>
<feature type="region of interest" description="Disordered" evidence="1">
    <location>
        <begin position="226"/>
        <end position="258"/>
    </location>
</feature>
<sequence length="762" mass="86104">MPPKRKRGTSSTKKRVSLSDIFDYTPTVLDDEDNESFANADIYNDSAAANGVLSVPNIVIRSSKMKMKKIIKENGGMAMDEDEMKDVDEVENGETEKTKNISPTTTTLSNISAEEFTNLLLSSNMFPCTQLELEIERYINEGATSGDSTNNKKRSHWDRDLDTLQSKIEEYRESGSSDNLLSEVLDLVHELRLDNNVALLAKYLNKTEDQVRQVVNRRKRAKMVQKESISITTTDTPPSDLSLDVPSDTKRSPAPFPDSFSSHDTTLDILFNQKSNILSTMPASQVNSMVISLQFLIYNNEFVIQYGLQRQICQYNPITNSFLQEIASGILPKVLLESLETLPQAKFYDGCLLVELKDHRTKLKLKHNALHRGGTLVQQPLQWRNKTATKAVKLLLKPDLSSAFASAKQYLEENCNDVSEEEKYEALQHILNTIHKPLNLEPNPRIAQIANAIHYNHNKHKFRRLVKRTVSRTLMPSNPAPTSMTIQSSMMRTRKHDHSLLNHIVRKGWKKERPADLVPVLPRGSVQPKSDLIKQLRDEVDETKKGVDCKSPLHFLQETSDFLKNYRKNVRILQFQAVHEPQRVWRIEIFPAHKGRRYDCILAPSGQPPSKWIIGSKHAAELYGARLKDMFMSNGRTYCSGDVEMDYSVWEEKRKRSSAQQQAATAQNVASTPNTASTSNAASLTSGTMGNTTPGSAASAAQRPQYSQITNNMRIQNGQMQNLPFNGGSFSMQVPQNQALQGNIHAQHLHQFINQQQKKRDT</sequence>
<dbReference type="GO" id="GO:0006357">
    <property type="term" value="P:regulation of transcription by RNA polymerase II"/>
    <property type="evidence" value="ECO:0007669"/>
    <property type="project" value="TreeGrafter"/>
</dbReference>
<dbReference type="InterPro" id="IPR021950">
    <property type="entry name" value="Spt20"/>
</dbReference>
<dbReference type="AlphaFoldDB" id="A0A7S1PIN2"/>
<dbReference type="GO" id="GO:0003712">
    <property type="term" value="F:transcription coregulator activity"/>
    <property type="evidence" value="ECO:0007669"/>
    <property type="project" value="InterPro"/>
</dbReference>
<proteinExistence type="predicted"/>
<protein>
    <recommendedName>
        <fullName evidence="2">Spt20-like SEP domain-containing protein</fullName>
    </recommendedName>
</protein>
<dbReference type="GO" id="GO:0000124">
    <property type="term" value="C:SAGA complex"/>
    <property type="evidence" value="ECO:0007669"/>
    <property type="project" value="InterPro"/>
</dbReference>